<protein>
    <submittedName>
        <fullName evidence="1">Uncharacterized protein</fullName>
    </submittedName>
</protein>
<name>A0ABV0MRG0_9TELE</name>
<keyword evidence="2" id="KW-1185">Reference proteome</keyword>
<dbReference type="EMBL" id="JAHRIO010010765">
    <property type="protein sequence ID" value="MEQ2161694.1"/>
    <property type="molecule type" value="Genomic_DNA"/>
</dbReference>
<gene>
    <name evidence="1" type="ORF">GOODEAATRI_012160</name>
</gene>
<accession>A0ABV0MRG0</accession>
<reference evidence="1 2" key="1">
    <citation type="submission" date="2021-06" db="EMBL/GenBank/DDBJ databases">
        <authorList>
            <person name="Palmer J.M."/>
        </authorList>
    </citation>
    <scope>NUCLEOTIDE SEQUENCE [LARGE SCALE GENOMIC DNA]</scope>
    <source>
        <strain evidence="1 2">GA_2019</strain>
        <tissue evidence="1">Muscle</tissue>
    </source>
</reference>
<dbReference type="Proteomes" id="UP001476798">
    <property type="component" value="Unassembled WGS sequence"/>
</dbReference>
<comment type="caution">
    <text evidence="1">The sequence shown here is derived from an EMBL/GenBank/DDBJ whole genome shotgun (WGS) entry which is preliminary data.</text>
</comment>
<sequence>MKSDPGSHQLLPESRWETGCVDIPSVSSVCSPTFASTAVLMVTPEVSARRIHQGPAPPADKKRCAFAHRPAPPRSLHLVSAGTMPASVGRDLDNRLDFSILITANIPLHSFTSAAHMHLH</sequence>
<proteinExistence type="predicted"/>
<evidence type="ECO:0000313" key="2">
    <source>
        <dbReference type="Proteomes" id="UP001476798"/>
    </source>
</evidence>
<organism evidence="1 2">
    <name type="scientific">Goodea atripinnis</name>
    <dbReference type="NCBI Taxonomy" id="208336"/>
    <lineage>
        <taxon>Eukaryota</taxon>
        <taxon>Metazoa</taxon>
        <taxon>Chordata</taxon>
        <taxon>Craniata</taxon>
        <taxon>Vertebrata</taxon>
        <taxon>Euteleostomi</taxon>
        <taxon>Actinopterygii</taxon>
        <taxon>Neopterygii</taxon>
        <taxon>Teleostei</taxon>
        <taxon>Neoteleostei</taxon>
        <taxon>Acanthomorphata</taxon>
        <taxon>Ovalentaria</taxon>
        <taxon>Atherinomorphae</taxon>
        <taxon>Cyprinodontiformes</taxon>
        <taxon>Goodeidae</taxon>
        <taxon>Goodea</taxon>
    </lineage>
</organism>
<evidence type="ECO:0000313" key="1">
    <source>
        <dbReference type="EMBL" id="MEQ2161694.1"/>
    </source>
</evidence>